<evidence type="ECO:0000313" key="7">
    <source>
        <dbReference type="Proteomes" id="UP000481033"/>
    </source>
</evidence>
<evidence type="ECO:0000256" key="1">
    <source>
        <dbReference type="ARBA" id="ARBA00004776"/>
    </source>
</evidence>
<evidence type="ECO:0000259" key="5">
    <source>
        <dbReference type="Pfam" id="PF00535"/>
    </source>
</evidence>
<evidence type="ECO:0000256" key="2">
    <source>
        <dbReference type="ARBA" id="ARBA00006739"/>
    </source>
</evidence>
<dbReference type="SUPFAM" id="SSF53448">
    <property type="entry name" value="Nucleotide-diphospho-sugar transferases"/>
    <property type="match status" value="1"/>
</dbReference>
<dbReference type="EMBL" id="QXHD01000004">
    <property type="protein sequence ID" value="NEZ56424.1"/>
    <property type="molecule type" value="Genomic_DNA"/>
</dbReference>
<evidence type="ECO:0000313" key="6">
    <source>
        <dbReference type="EMBL" id="NEZ56424.1"/>
    </source>
</evidence>
<dbReference type="Pfam" id="PF00535">
    <property type="entry name" value="Glycos_transf_2"/>
    <property type="match status" value="1"/>
</dbReference>
<gene>
    <name evidence="6" type="ORF">DXZ20_12215</name>
</gene>
<accession>A0A6M0RJN3</accession>
<comment type="similarity">
    <text evidence="2">Belongs to the glycosyltransferase 2 family.</text>
</comment>
<proteinExistence type="inferred from homology"/>
<name>A0A6M0RJN3_9CYAN</name>
<comment type="caution">
    <text evidence="6">The sequence shown here is derived from an EMBL/GenBank/DDBJ whole genome shotgun (WGS) entry which is preliminary data.</text>
</comment>
<dbReference type="Proteomes" id="UP000481033">
    <property type="component" value="Unassembled WGS sequence"/>
</dbReference>
<reference evidence="6 7" key="1">
    <citation type="journal article" date="2020" name="Microb. Ecol.">
        <title>Ecogenomics of the Marine Benthic Filamentous Cyanobacterium Adonisia.</title>
        <authorList>
            <person name="Walter J.M."/>
            <person name="Coutinho F.H."/>
            <person name="Leomil L."/>
            <person name="Hargreaves P.I."/>
            <person name="Campeao M.E."/>
            <person name="Vieira V.V."/>
            <person name="Silva B.S."/>
            <person name="Fistarol G.O."/>
            <person name="Salomon P.S."/>
            <person name="Sawabe T."/>
            <person name="Mino S."/>
            <person name="Hosokawa M."/>
            <person name="Miyashita H."/>
            <person name="Maruyama F."/>
            <person name="van Verk M.C."/>
            <person name="Dutilh B.E."/>
            <person name="Thompson C.C."/>
            <person name="Thompson F.L."/>
        </authorList>
    </citation>
    <scope>NUCLEOTIDE SEQUENCE [LARGE SCALE GENOMIC DNA]</scope>
    <source>
        <strain evidence="6 7">CCMR0081</strain>
    </source>
</reference>
<feature type="domain" description="Glycosyltransferase 2-like" evidence="5">
    <location>
        <begin position="20"/>
        <end position="138"/>
    </location>
</feature>
<dbReference type="PANTHER" id="PTHR43179">
    <property type="entry name" value="RHAMNOSYLTRANSFERASE WBBL"/>
    <property type="match status" value="1"/>
</dbReference>
<dbReference type="GO" id="GO:0016757">
    <property type="term" value="F:glycosyltransferase activity"/>
    <property type="evidence" value="ECO:0007669"/>
    <property type="project" value="UniProtKB-KW"/>
</dbReference>
<dbReference type="PANTHER" id="PTHR43179:SF12">
    <property type="entry name" value="GALACTOFURANOSYLTRANSFERASE GLFT2"/>
    <property type="match status" value="1"/>
</dbReference>
<dbReference type="AlphaFoldDB" id="A0A6M0RJN3"/>
<sequence length="337" mass="37852">MSALQGYVYLIPMTCVSAALILPVRNRQAYTSAILHQLRAQISASSGAHTIEVIVVDDGSTDGTPELIRQTFTAVHLLQGDGELWWTGAIATGMNFAQQQLQTDYVVWLNDDITLADDFISQLIQVCQKNLNKKVITGGIVCAQSHPDWIVFGGVIASQPINNLEQFSDSPIIPVDTLNGNIAVIPTALIADIDLPNAKRFRHYGGDYEYICRAKEAGYKVQLSNQLNASTDWQTSDVIRYMPLWIQWYISQTFTDKLKVLQSLTNRKSPHNVEHMVNSIHRQSNHVPRWIYLIFHLKKLIKLVSSALIPASLRHKHVQAYFQKHNVPSDVVQSVLQ</sequence>
<evidence type="ECO:0000256" key="3">
    <source>
        <dbReference type="ARBA" id="ARBA00022676"/>
    </source>
</evidence>
<dbReference type="InterPro" id="IPR029044">
    <property type="entry name" value="Nucleotide-diphossugar_trans"/>
</dbReference>
<protein>
    <submittedName>
        <fullName evidence="6">Glycosyltransferase family 2 protein</fullName>
    </submittedName>
</protein>
<evidence type="ECO:0000256" key="4">
    <source>
        <dbReference type="ARBA" id="ARBA00022679"/>
    </source>
</evidence>
<keyword evidence="4 6" id="KW-0808">Transferase</keyword>
<organism evidence="6 7">
    <name type="scientific">Adonisia turfae CCMR0081</name>
    <dbReference type="NCBI Taxonomy" id="2292702"/>
    <lineage>
        <taxon>Bacteria</taxon>
        <taxon>Bacillati</taxon>
        <taxon>Cyanobacteriota</taxon>
        <taxon>Adonisia</taxon>
        <taxon>Adonisia turfae</taxon>
    </lineage>
</organism>
<dbReference type="RefSeq" id="WP_163667856.1">
    <property type="nucleotide sequence ID" value="NZ_QXHD01000004.1"/>
</dbReference>
<comment type="pathway">
    <text evidence="1">Cell wall biogenesis; cell wall polysaccharide biosynthesis.</text>
</comment>
<keyword evidence="7" id="KW-1185">Reference proteome</keyword>
<dbReference type="InterPro" id="IPR001173">
    <property type="entry name" value="Glyco_trans_2-like"/>
</dbReference>
<dbReference type="Gene3D" id="3.90.550.10">
    <property type="entry name" value="Spore Coat Polysaccharide Biosynthesis Protein SpsA, Chain A"/>
    <property type="match status" value="1"/>
</dbReference>
<keyword evidence="3" id="KW-0328">Glycosyltransferase</keyword>